<feature type="transmembrane region" description="Helical" evidence="6">
    <location>
        <begin position="115"/>
        <end position="132"/>
    </location>
</feature>
<dbReference type="InterPro" id="IPR035952">
    <property type="entry name" value="Rhomboid-like_sf"/>
</dbReference>
<dbReference type="PANTHER" id="PTHR43066:SF21">
    <property type="entry name" value="UBIQUITIN-ASSOCIATED DOMAIN-CONTAINING PROTEIN 2"/>
    <property type="match status" value="1"/>
</dbReference>
<gene>
    <name evidence="8" type="ORF">V565_001710</name>
</gene>
<feature type="region of interest" description="Disordered" evidence="5">
    <location>
        <begin position="215"/>
        <end position="268"/>
    </location>
</feature>
<reference evidence="8 9" key="1">
    <citation type="submission" date="2013-12" db="EMBL/GenBank/DDBJ databases">
        <authorList>
            <person name="Cubeta M."/>
            <person name="Pakala S."/>
            <person name="Fedorova N."/>
            <person name="Thomas E."/>
            <person name="Dean R."/>
            <person name="Jabaji S."/>
            <person name="Neate S."/>
            <person name="Toda T."/>
            <person name="Tavantzis S."/>
            <person name="Vilgalys R."/>
            <person name="Bharathan N."/>
            <person name="Pakala S."/>
            <person name="Losada L.S."/>
            <person name="Zafar N."/>
            <person name="Nierman W."/>
        </authorList>
    </citation>
    <scope>NUCLEOTIDE SEQUENCE [LARGE SCALE GENOMIC DNA]</scope>
    <source>
        <strain evidence="8 9">123E</strain>
    </source>
</reference>
<dbReference type="STRING" id="1423351.A0A074SDJ4"/>
<dbReference type="GO" id="GO:0004252">
    <property type="term" value="F:serine-type endopeptidase activity"/>
    <property type="evidence" value="ECO:0007669"/>
    <property type="project" value="InterPro"/>
</dbReference>
<keyword evidence="3 6" id="KW-1133">Transmembrane helix</keyword>
<feature type="domain" description="Peptidase S54 rhomboid" evidence="7">
    <location>
        <begin position="45"/>
        <end position="183"/>
    </location>
</feature>
<evidence type="ECO:0000313" key="8">
    <source>
        <dbReference type="EMBL" id="KEP55715.1"/>
    </source>
</evidence>
<dbReference type="InterPro" id="IPR022764">
    <property type="entry name" value="Peptidase_S54_rhomboid_dom"/>
</dbReference>
<keyword evidence="9" id="KW-1185">Reference proteome</keyword>
<dbReference type="EMBL" id="AZST01000002">
    <property type="protein sequence ID" value="KEP55715.1"/>
    <property type="molecule type" value="Genomic_DNA"/>
</dbReference>
<dbReference type="PANTHER" id="PTHR43066">
    <property type="entry name" value="RHOMBOID-RELATED PROTEIN"/>
    <property type="match status" value="1"/>
</dbReference>
<dbReference type="Proteomes" id="UP000027456">
    <property type="component" value="Unassembled WGS sequence"/>
</dbReference>
<evidence type="ECO:0000313" key="9">
    <source>
        <dbReference type="Proteomes" id="UP000027456"/>
    </source>
</evidence>
<feature type="transmembrane region" description="Helical" evidence="6">
    <location>
        <begin position="12"/>
        <end position="33"/>
    </location>
</feature>
<dbReference type="Gene3D" id="1.20.1540.10">
    <property type="entry name" value="Rhomboid-like"/>
    <property type="match status" value="1"/>
</dbReference>
<evidence type="ECO:0000256" key="4">
    <source>
        <dbReference type="ARBA" id="ARBA00023136"/>
    </source>
</evidence>
<evidence type="ECO:0000256" key="6">
    <source>
        <dbReference type="SAM" id="Phobius"/>
    </source>
</evidence>
<dbReference type="AlphaFoldDB" id="A0A074SDJ4"/>
<dbReference type="Pfam" id="PF01694">
    <property type="entry name" value="Rhomboid"/>
    <property type="match status" value="1"/>
</dbReference>
<protein>
    <submittedName>
        <fullName evidence="8">S54 family peptidase</fullName>
    </submittedName>
</protein>
<dbReference type="SUPFAM" id="SSF144091">
    <property type="entry name" value="Rhomboid-like"/>
    <property type="match status" value="1"/>
</dbReference>
<organism evidence="8 9">
    <name type="scientific">Rhizoctonia solani 123E</name>
    <dbReference type="NCBI Taxonomy" id="1423351"/>
    <lineage>
        <taxon>Eukaryota</taxon>
        <taxon>Fungi</taxon>
        <taxon>Dikarya</taxon>
        <taxon>Basidiomycota</taxon>
        <taxon>Agaricomycotina</taxon>
        <taxon>Agaricomycetes</taxon>
        <taxon>Cantharellales</taxon>
        <taxon>Ceratobasidiaceae</taxon>
        <taxon>Rhizoctonia</taxon>
    </lineage>
</organism>
<evidence type="ECO:0000256" key="5">
    <source>
        <dbReference type="SAM" id="MobiDB-lite"/>
    </source>
</evidence>
<feature type="transmembrane region" description="Helical" evidence="6">
    <location>
        <begin position="153"/>
        <end position="183"/>
    </location>
</feature>
<evidence type="ECO:0000256" key="1">
    <source>
        <dbReference type="ARBA" id="ARBA00004141"/>
    </source>
</evidence>
<feature type="transmembrane region" description="Helical" evidence="6">
    <location>
        <begin position="86"/>
        <end position="109"/>
    </location>
</feature>
<keyword evidence="4 6" id="KW-0472">Membrane</keyword>
<comment type="subcellular location">
    <subcellularLocation>
        <location evidence="1">Membrane</location>
        <topology evidence="1">Multi-pass membrane protein</topology>
    </subcellularLocation>
</comment>
<evidence type="ECO:0000256" key="2">
    <source>
        <dbReference type="ARBA" id="ARBA00022692"/>
    </source>
</evidence>
<sequence>MSGLQNAPITKGLMIATSALSLIVGVADVRYYFHLQLSPHISRDHQYWRLLTNQLAFTNSSELLLGQIILYNIAVGIERTFGSHKYFSFLVASALVSTLLNFSSLLALYRFGFNYIPAGPIAILFAILYQYERVVPSAYNFRILGITMSNKTFTYLIAFPITISHMPGSMLVALTGLATGALYRSDITNLKSYRAPPWFISAISTLVGSSRPPHISRRAIPGERPPFATEQVLTRRRTNEPIEGENTDQTDANAATGAARNVTGSGSGSVMREWVDELTGRRDGARVPSAAEIAELTSVFPHARREEIIAALQRSQTVDQAASILLTGSS</sequence>
<evidence type="ECO:0000259" key="7">
    <source>
        <dbReference type="Pfam" id="PF01694"/>
    </source>
</evidence>
<comment type="caution">
    <text evidence="8">The sequence shown here is derived from an EMBL/GenBank/DDBJ whole genome shotgun (WGS) entry which is preliminary data.</text>
</comment>
<feature type="transmembrane region" description="Helical" evidence="6">
    <location>
        <begin position="53"/>
        <end position="74"/>
    </location>
</feature>
<accession>A0A074SDJ4</accession>
<evidence type="ECO:0000256" key="3">
    <source>
        <dbReference type="ARBA" id="ARBA00022989"/>
    </source>
</evidence>
<keyword evidence="2 6" id="KW-0812">Transmembrane</keyword>
<dbReference type="OrthoDB" id="272778at2759"/>
<dbReference type="HOGENOM" id="CLU_057574_2_0_1"/>
<proteinExistence type="predicted"/>
<name>A0A074SDJ4_9AGAM</name>
<dbReference type="GO" id="GO:0016020">
    <property type="term" value="C:membrane"/>
    <property type="evidence" value="ECO:0007669"/>
    <property type="project" value="UniProtKB-SubCell"/>
</dbReference>